<dbReference type="SUPFAM" id="SSF52833">
    <property type="entry name" value="Thioredoxin-like"/>
    <property type="match status" value="1"/>
</dbReference>
<dbReference type="GO" id="GO:0004364">
    <property type="term" value="F:glutathione transferase activity"/>
    <property type="evidence" value="ECO:0007669"/>
    <property type="project" value="TreeGrafter"/>
</dbReference>
<dbReference type="SFLD" id="SFLDG00358">
    <property type="entry name" value="Main_(cytGST)"/>
    <property type="match status" value="1"/>
</dbReference>
<dbReference type="FunFam" id="1.20.1050.10:FF:000007">
    <property type="entry name" value="Glutathione S-transferase 1-1"/>
    <property type="match status" value="1"/>
</dbReference>
<dbReference type="Pfam" id="PF00043">
    <property type="entry name" value="GST_C"/>
    <property type="match status" value="1"/>
</dbReference>
<dbReference type="InterPro" id="IPR010987">
    <property type="entry name" value="Glutathione-S-Trfase_C-like"/>
</dbReference>
<evidence type="ECO:0000313" key="6">
    <source>
        <dbReference type="Proteomes" id="UP001431783"/>
    </source>
</evidence>
<evidence type="ECO:0000313" key="5">
    <source>
        <dbReference type="EMBL" id="KAK9891686.1"/>
    </source>
</evidence>
<dbReference type="FunFam" id="3.40.30.10:FF:000034">
    <property type="entry name" value="glutathione S-transferase 1"/>
    <property type="match status" value="1"/>
</dbReference>
<dbReference type="Gene3D" id="1.20.1050.10">
    <property type="match status" value="1"/>
</dbReference>
<dbReference type="SFLD" id="SFLDG01153">
    <property type="entry name" value="Main.4:_Theta-like"/>
    <property type="match status" value="1"/>
</dbReference>
<name>A0AAW1V7K4_9CUCU</name>
<dbReference type="Pfam" id="PF02798">
    <property type="entry name" value="GST_N"/>
    <property type="match status" value="1"/>
</dbReference>
<dbReference type="PANTHER" id="PTHR43969:SF8">
    <property type="entry name" value="GLUTATHIONE S TRANSFERASE E13, ISOFORM A-RELATED"/>
    <property type="match status" value="1"/>
</dbReference>
<reference evidence="5 6" key="1">
    <citation type="submission" date="2023-03" db="EMBL/GenBank/DDBJ databases">
        <title>Genome insight into feeding habits of ladybird beetles.</title>
        <authorList>
            <person name="Li H.-S."/>
            <person name="Huang Y.-H."/>
            <person name="Pang H."/>
        </authorList>
    </citation>
    <scope>NUCLEOTIDE SEQUENCE [LARGE SCALE GENOMIC DNA]</scope>
    <source>
        <strain evidence="5">SYSU_2023b</strain>
        <tissue evidence="5">Whole body</tissue>
    </source>
</reference>
<gene>
    <name evidence="5" type="ORF">WA026_015654</name>
</gene>
<dbReference type="PROSITE" id="PS50404">
    <property type="entry name" value="GST_NTER"/>
    <property type="match status" value="1"/>
</dbReference>
<evidence type="ECO:0000259" key="3">
    <source>
        <dbReference type="PROSITE" id="PS50404"/>
    </source>
</evidence>
<sequence length="219" mass="25457">MTPKLYMDEISSAVRSVLLTAKALNVTLDLKRVELNNEGQLSSKFMKLNPHHKVPTLVDNGYVIWDSHTIIAYLVGKYATDDSLYPRDIHKREVIDQRLHFDSEVNNDILKIIMNYVMYRDCENIPREVRDKMNQIYDLMETFLEEDWIAGNFISIADLILIPSITTMNVIHPIDFQKYPKIHCWIKRSEKQPFYIANQNGLNKLKCMLSCNGCLLCTA</sequence>
<evidence type="ECO:0000256" key="2">
    <source>
        <dbReference type="RuleBase" id="RU003494"/>
    </source>
</evidence>
<proteinExistence type="inferred from homology"/>
<comment type="subunit">
    <text evidence="1">Homodimer.</text>
</comment>
<dbReference type="SFLD" id="SFLDS00019">
    <property type="entry name" value="Glutathione_Transferase_(cytos"/>
    <property type="match status" value="1"/>
</dbReference>
<dbReference type="EMBL" id="JARQZJ010000129">
    <property type="protein sequence ID" value="KAK9891686.1"/>
    <property type="molecule type" value="Genomic_DNA"/>
</dbReference>
<dbReference type="InterPro" id="IPR036249">
    <property type="entry name" value="Thioredoxin-like_sf"/>
</dbReference>
<dbReference type="SUPFAM" id="SSF47616">
    <property type="entry name" value="GST C-terminal domain-like"/>
    <property type="match status" value="1"/>
</dbReference>
<feature type="domain" description="GST N-terminal" evidence="3">
    <location>
        <begin position="1"/>
        <end position="82"/>
    </location>
</feature>
<dbReference type="PANTHER" id="PTHR43969">
    <property type="entry name" value="GLUTATHIONE S TRANSFERASE D10, ISOFORM A-RELATED"/>
    <property type="match status" value="1"/>
</dbReference>
<dbReference type="CDD" id="cd03177">
    <property type="entry name" value="GST_C_Delta_Epsilon"/>
    <property type="match status" value="1"/>
</dbReference>
<feature type="domain" description="GST C-terminal" evidence="4">
    <location>
        <begin position="88"/>
        <end position="209"/>
    </location>
</feature>
<comment type="similarity">
    <text evidence="2">Belongs to the GST superfamily.</text>
</comment>
<dbReference type="InterPro" id="IPR036282">
    <property type="entry name" value="Glutathione-S-Trfase_C_sf"/>
</dbReference>
<dbReference type="Gene3D" id="3.40.30.10">
    <property type="entry name" value="Glutaredoxin"/>
    <property type="match status" value="1"/>
</dbReference>
<dbReference type="PROSITE" id="PS50405">
    <property type="entry name" value="GST_CTER"/>
    <property type="match status" value="1"/>
</dbReference>
<protein>
    <submittedName>
        <fullName evidence="5">Uncharacterized protein</fullName>
    </submittedName>
</protein>
<comment type="caution">
    <text evidence="5">The sequence shown here is derived from an EMBL/GenBank/DDBJ whole genome shotgun (WGS) entry which is preliminary data.</text>
</comment>
<dbReference type="InterPro" id="IPR040079">
    <property type="entry name" value="Glutathione_S-Trfase"/>
</dbReference>
<dbReference type="Proteomes" id="UP001431783">
    <property type="component" value="Unassembled WGS sequence"/>
</dbReference>
<organism evidence="5 6">
    <name type="scientific">Henosepilachna vigintioctopunctata</name>
    <dbReference type="NCBI Taxonomy" id="420089"/>
    <lineage>
        <taxon>Eukaryota</taxon>
        <taxon>Metazoa</taxon>
        <taxon>Ecdysozoa</taxon>
        <taxon>Arthropoda</taxon>
        <taxon>Hexapoda</taxon>
        <taxon>Insecta</taxon>
        <taxon>Pterygota</taxon>
        <taxon>Neoptera</taxon>
        <taxon>Endopterygota</taxon>
        <taxon>Coleoptera</taxon>
        <taxon>Polyphaga</taxon>
        <taxon>Cucujiformia</taxon>
        <taxon>Coccinelloidea</taxon>
        <taxon>Coccinellidae</taxon>
        <taxon>Epilachninae</taxon>
        <taxon>Epilachnini</taxon>
        <taxon>Henosepilachna</taxon>
    </lineage>
</organism>
<dbReference type="AlphaFoldDB" id="A0AAW1V7K4"/>
<dbReference type="InterPro" id="IPR004046">
    <property type="entry name" value="GST_C"/>
</dbReference>
<dbReference type="InterPro" id="IPR004045">
    <property type="entry name" value="Glutathione_S-Trfase_N"/>
</dbReference>
<evidence type="ECO:0000256" key="1">
    <source>
        <dbReference type="ARBA" id="ARBA00011738"/>
    </source>
</evidence>
<evidence type="ECO:0000259" key="4">
    <source>
        <dbReference type="PROSITE" id="PS50405"/>
    </source>
</evidence>
<dbReference type="GO" id="GO:0006749">
    <property type="term" value="P:glutathione metabolic process"/>
    <property type="evidence" value="ECO:0007669"/>
    <property type="project" value="TreeGrafter"/>
</dbReference>
<accession>A0AAW1V7K4</accession>
<keyword evidence="6" id="KW-1185">Reference proteome</keyword>